<name>A0A934VU52_9BACT</name>
<keyword evidence="2" id="KW-0449">Lipoprotein</keyword>
<dbReference type="NCBIfam" id="TIGR01845">
    <property type="entry name" value="outer_NodT"/>
    <property type="match status" value="1"/>
</dbReference>
<dbReference type="PANTHER" id="PTHR30203">
    <property type="entry name" value="OUTER MEMBRANE CATION EFFLUX PROTEIN"/>
    <property type="match status" value="1"/>
</dbReference>
<evidence type="ECO:0000313" key="5">
    <source>
        <dbReference type="EMBL" id="MBK1882157.1"/>
    </source>
</evidence>
<evidence type="ECO:0000256" key="2">
    <source>
        <dbReference type="RuleBase" id="RU362097"/>
    </source>
</evidence>
<dbReference type="SUPFAM" id="SSF56954">
    <property type="entry name" value="Outer membrane efflux proteins (OEP)"/>
    <property type="match status" value="1"/>
</dbReference>
<feature type="coiled-coil region" evidence="3">
    <location>
        <begin position="389"/>
        <end position="441"/>
    </location>
</feature>
<comment type="caution">
    <text evidence="5">The sequence shown here is derived from an EMBL/GenBank/DDBJ whole genome shotgun (WGS) entry which is preliminary data.</text>
</comment>
<keyword evidence="3" id="KW-0175">Coiled coil</keyword>
<dbReference type="Gene3D" id="1.20.1600.10">
    <property type="entry name" value="Outer membrane efflux proteins (OEP)"/>
    <property type="match status" value="1"/>
</dbReference>
<dbReference type="Gene3D" id="2.20.200.10">
    <property type="entry name" value="Outer membrane efflux proteins (OEP)"/>
    <property type="match status" value="1"/>
</dbReference>
<dbReference type="GO" id="GO:0005886">
    <property type="term" value="C:plasma membrane"/>
    <property type="evidence" value="ECO:0007669"/>
    <property type="project" value="UniProtKB-SubCell"/>
</dbReference>
<organism evidence="5 6">
    <name type="scientific">Luteolibacter pohnpeiensis</name>
    <dbReference type="NCBI Taxonomy" id="454153"/>
    <lineage>
        <taxon>Bacteria</taxon>
        <taxon>Pseudomonadati</taxon>
        <taxon>Verrucomicrobiota</taxon>
        <taxon>Verrucomicrobiia</taxon>
        <taxon>Verrucomicrobiales</taxon>
        <taxon>Verrucomicrobiaceae</taxon>
        <taxon>Luteolibacter</taxon>
    </lineage>
</organism>
<comment type="similarity">
    <text evidence="1 2">Belongs to the outer membrane factor (OMF) (TC 1.B.17) family.</text>
</comment>
<dbReference type="EMBL" id="JAENIJ010000008">
    <property type="protein sequence ID" value="MBK1882157.1"/>
    <property type="molecule type" value="Genomic_DNA"/>
</dbReference>
<sequence>MRFPTLIIIPLLLGGCEQFRFAKPVEQFPIQTPGSWAAASSGKDKAISTGWLKTFQSRELTQTVDEALEHNRNLKASSARLRAARESLITTRARQRPSVGLGGNASLTSSENGSSPRTTSESYGLTLSARWEPDLWGRLRDATKASEADLRAAEEDFRGARLSLAANTAKAWCNLISSEQEVSLAELTLKSYESNLRIIERNYIGTGEGALDIQFGRTNVSSAKRTLESQKQSRESAARSLELLLGRYPSGSIRTDNDLPVLPPNVPAGLPSQLLERRPDLAAARARVMASAKRADVARKALLPSFSLTGSAGTPTDRFAQLLNPDLLISTIAASVDQVITEGGAVSAEARSALAQNEAAIQDYTQTALEAFQEVEATLSADVSLGAQEKFLNSELEQATLAEKQAERDYSEGINPDILSVLEAQRRANNARASMIRLRNQRLQNRIDLHLALGGDFETQP</sequence>
<dbReference type="RefSeq" id="WP_200269023.1">
    <property type="nucleotide sequence ID" value="NZ_JAENIJ010000008.1"/>
</dbReference>
<keyword evidence="2" id="KW-0564">Palmitate</keyword>
<proteinExistence type="inferred from homology"/>
<keyword evidence="2" id="KW-1134">Transmembrane beta strand</keyword>
<reference evidence="5" key="1">
    <citation type="submission" date="2021-01" db="EMBL/GenBank/DDBJ databases">
        <title>Modified the classification status of verrucomicrobia.</title>
        <authorList>
            <person name="Feng X."/>
        </authorList>
    </citation>
    <scope>NUCLEOTIDE SEQUENCE</scope>
    <source>
        <strain evidence="5">KCTC 22041</strain>
    </source>
</reference>
<evidence type="ECO:0000256" key="1">
    <source>
        <dbReference type="ARBA" id="ARBA00007613"/>
    </source>
</evidence>
<keyword evidence="2" id="KW-0472">Membrane</keyword>
<keyword evidence="6" id="KW-1185">Reference proteome</keyword>
<dbReference type="Pfam" id="PF02321">
    <property type="entry name" value="OEP"/>
    <property type="match status" value="2"/>
</dbReference>
<gene>
    <name evidence="5" type="ORF">JIN85_07015</name>
</gene>
<dbReference type="GO" id="GO:0015562">
    <property type="term" value="F:efflux transmembrane transporter activity"/>
    <property type="evidence" value="ECO:0007669"/>
    <property type="project" value="InterPro"/>
</dbReference>
<dbReference type="PROSITE" id="PS51257">
    <property type="entry name" value="PROKAR_LIPOPROTEIN"/>
    <property type="match status" value="1"/>
</dbReference>
<dbReference type="Proteomes" id="UP000603141">
    <property type="component" value="Unassembled WGS sequence"/>
</dbReference>
<dbReference type="InterPro" id="IPR010131">
    <property type="entry name" value="MdtP/NodT-like"/>
</dbReference>
<evidence type="ECO:0000256" key="3">
    <source>
        <dbReference type="SAM" id="Coils"/>
    </source>
</evidence>
<evidence type="ECO:0000256" key="4">
    <source>
        <dbReference type="SAM" id="MobiDB-lite"/>
    </source>
</evidence>
<dbReference type="AlphaFoldDB" id="A0A934VU52"/>
<accession>A0A934VU52</accession>
<comment type="subcellular location">
    <subcellularLocation>
        <location evidence="2">Cell membrane</location>
        <topology evidence="2">Lipid-anchor</topology>
    </subcellularLocation>
</comment>
<feature type="compositionally biased region" description="Polar residues" evidence="4">
    <location>
        <begin position="105"/>
        <end position="122"/>
    </location>
</feature>
<dbReference type="InterPro" id="IPR003423">
    <property type="entry name" value="OMP_efflux"/>
</dbReference>
<keyword evidence="2" id="KW-0812">Transmembrane</keyword>
<protein>
    <submittedName>
        <fullName evidence="5">Efflux transporter outer membrane subunit</fullName>
    </submittedName>
</protein>
<feature type="region of interest" description="Disordered" evidence="4">
    <location>
        <begin position="93"/>
        <end position="122"/>
    </location>
</feature>
<evidence type="ECO:0000313" key="6">
    <source>
        <dbReference type="Proteomes" id="UP000603141"/>
    </source>
</evidence>